<protein>
    <recommendedName>
        <fullName evidence="4">Transposable element Tc3 transposase</fullName>
    </recommendedName>
</protein>
<dbReference type="InterPro" id="IPR036397">
    <property type="entry name" value="RNaseH_sf"/>
</dbReference>
<dbReference type="Gene3D" id="3.30.420.10">
    <property type="entry name" value="Ribonuclease H-like superfamily/Ribonuclease H"/>
    <property type="match status" value="1"/>
</dbReference>
<evidence type="ECO:0000313" key="3">
    <source>
        <dbReference type="Proteomes" id="UP001286313"/>
    </source>
</evidence>
<evidence type="ECO:0000313" key="2">
    <source>
        <dbReference type="EMBL" id="KAK3892043.1"/>
    </source>
</evidence>
<reference evidence="2" key="1">
    <citation type="submission" date="2023-10" db="EMBL/GenBank/DDBJ databases">
        <title>Genome assemblies of two species of porcelain crab, Petrolisthes cinctipes and Petrolisthes manimaculis (Anomura: Porcellanidae).</title>
        <authorList>
            <person name="Angst P."/>
        </authorList>
    </citation>
    <scope>NUCLEOTIDE SEQUENCE</scope>
    <source>
        <strain evidence="2">PB745_01</strain>
        <tissue evidence="2">Gill</tissue>
    </source>
</reference>
<dbReference type="PANTHER" id="PTHR47326:SF1">
    <property type="entry name" value="HTH PSQ-TYPE DOMAIN-CONTAINING PROTEIN"/>
    <property type="match status" value="1"/>
</dbReference>
<sequence>MWFQHDGAPAHFSRTARDYLNEVFPGRWVGRGGPVSWPPRSPDMNPLDFYVWGHMKSEVYGTEIPNREELWRRVEASAARVRNNPGVMERVRQSLMRRAAACIEQGGRNFEHLL</sequence>
<dbReference type="Proteomes" id="UP001286313">
    <property type="component" value="Unassembled WGS sequence"/>
</dbReference>
<name>A0AAE1L1F6_PETCI</name>
<keyword evidence="3" id="KW-1185">Reference proteome</keyword>
<dbReference type="EMBL" id="JAWQEG010000286">
    <property type="protein sequence ID" value="KAK3892043.1"/>
    <property type="molecule type" value="Genomic_DNA"/>
</dbReference>
<evidence type="ECO:0000313" key="1">
    <source>
        <dbReference type="EMBL" id="KAK3880805.1"/>
    </source>
</evidence>
<dbReference type="AlphaFoldDB" id="A0AAE1L1F6"/>
<organism evidence="2 3">
    <name type="scientific">Petrolisthes cinctipes</name>
    <name type="common">Flat porcelain crab</name>
    <dbReference type="NCBI Taxonomy" id="88211"/>
    <lineage>
        <taxon>Eukaryota</taxon>
        <taxon>Metazoa</taxon>
        <taxon>Ecdysozoa</taxon>
        <taxon>Arthropoda</taxon>
        <taxon>Crustacea</taxon>
        <taxon>Multicrustacea</taxon>
        <taxon>Malacostraca</taxon>
        <taxon>Eumalacostraca</taxon>
        <taxon>Eucarida</taxon>
        <taxon>Decapoda</taxon>
        <taxon>Pleocyemata</taxon>
        <taxon>Anomura</taxon>
        <taxon>Galatheoidea</taxon>
        <taxon>Porcellanidae</taxon>
        <taxon>Petrolisthes</taxon>
    </lineage>
</organism>
<comment type="caution">
    <text evidence="2">The sequence shown here is derived from an EMBL/GenBank/DDBJ whole genome shotgun (WGS) entry which is preliminary data.</text>
</comment>
<accession>A0AAE1L1F6</accession>
<proteinExistence type="predicted"/>
<evidence type="ECO:0008006" key="4">
    <source>
        <dbReference type="Google" id="ProtNLM"/>
    </source>
</evidence>
<gene>
    <name evidence="2" type="ORF">Pcinc_004012</name>
    <name evidence="1" type="ORF">Pcinc_014726</name>
</gene>
<dbReference type="GO" id="GO:0003676">
    <property type="term" value="F:nucleic acid binding"/>
    <property type="evidence" value="ECO:0007669"/>
    <property type="project" value="InterPro"/>
</dbReference>
<dbReference type="EMBL" id="JAWQEG010001285">
    <property type="protein sequence ID" value="KAK3880805.1"/>
    <property type="molecule type" value="Genomic_DNA"/>
</dbReference>
<dbReference type="PANTHER" id="PTHR47326">
    <property type="entry name" value="TRANSPOSABLE ELEMENT TC3 TRANSPOSASE-LIKE PROTEIN"/>
    <property type="match status" value="1"/>
</dbReference>